<proteinExistence type="predicted"/>
<dbReference type="GO" id="GO:0016020">
    <property type="term" value="C:membrane"/>
    <property type="evidence" value="ECO:0007669"/>
    <property type="project" value="UniProtKB-SubCell"/>
</dbReference>
<sequence>MSDFSVFLIVLAVIISVLVVVINIYVLINYQHPDDRNQAYFPKFIVVFGLTVAQLSILMLPLDVANRNACQSQVVNGACNLTLPMKELWYAIYIVDAVLVFLVIPFTVFFYEADQEKTATQRITSALLWSGATAVVFGLILGICYGLVGYVDYPVRRLVSSTVPISIDSFSRLSQTTPCFDAGRAQGVACDALQAPSYTGETWTIRTTFPVYVIAITTIVGSVLFSIFGGIGIMCLPLDMIFAFLRRPTAVISRSEYIKEATDLAKRSKDIRDVALALQREERSGNKGRNWRKNVRRVERELLLLEEDETYLTEMYPQGEQPEALWIFTVLRYFGNLFFGLIGIVASIAWIIHIIIYVLIKPPLSQFLNQAFVKLDEAWGLLGTVAFAAFCFYLFLCLMAGEMKAGFNLLIFTIHPMKSGKTLMNSFLFNVALILLCSSSVILFCQSAFAVYAQETAVSEIFGQQLQNLRGIKYLFRFNIFPIAFVVFALLTLFWYLAFGWRKRKVRRKMTMADLNT</sequence>
<dbReference type="STRING" id="105231.A0A1Y1I0N0"/>
<dbReference type="OrthoDB" id="73273at2759"/>
<feature type="transmembrane region" description="Helical" evidence="5">
    <location>
        <begin position="40"/>
        <end position="62"/>
    </location>
</feature>
<comment type="subcellular location">
    <subcellularLocation>
        <location evidence="1">Membrane</location>
        <topology evidence="1">Multi-pass membrane protein</topology>
    </subcellularLocation>
</comment>
<organism evidence="6 7">
    <name type="scientific">Klebsormidium nitens</name>
    <name type="common">Green alga</name>
    <name type="synonym">Ulothrix nitens</name>
    <dbReference type="NCBI Taxonomy" id="105231"/>
    <lineage>
        <taxon>Eukaryota</taxon>
        <taxon>Viridiplantae</taxon>
        <taxon>Streptophyta</taxon>
        <taxon>Klebsormidiophyceae</taxon>
        <taxon>Klebsormidiales</taxon>
        <taxon>Klebsormidiaceae</taxon>
        <taxon>Klebsormidium</taxon>
    </lineage>
</organism>
<feature type="transmembrane region" description="Helical" evidence="5">
    <location>
        <begin position="337"/>
        <end position="360"/>
    </location>
</feature>
<dbReference type="PANTHER" id="PTHR31652">
    <property type="entry name" value="LIMR FAMILY PROTEIN DDB_G0283707-RELATED"/>
    <property type="match status" value="1"/>
</dbReference>
<evidence type="ECO:0000313" key="7">
    <source>
        <dbReference type="Proteomes" id="UP000054558"/>
    </source>
</evidence>
<evidence type="ECO:0000256" key="2">
    <source>
        <dbReference type="ARBA" id="ARBA00022692"/>
    </source>
</evidence>
<dbReference type="InterPro" id="IPR006876">
    <property type="entry name" value="LMBR1-like_membr_prot"/>
</dbReference>
<evidence type="ECO:0000256" key="1">
    <source>
        <dbReference type="ARBA" id="ARBA00004141"/>
    </source>
</evidence>
<keyword evidence="4 5" id="KW-0472">Membrane</keyword>
<dbReference type="EMBL" id="DF237081">
    <property type="protein sequence ID" value="GAQ82999.1"/>
    <property type="molecule type" value="Genomic_DNA"/>
</dbReference>
<evidence type="ECO:0000256" key="4">
    <source>
        <dbReference type="ARBA" id="ARBA00023136"/>
    </source>
</evidence>
<accession>A0A1Y1I0N0</accession>
<dbReference type="Pfam" id="PF04791">
    <property type="entry name" value="LMBR1"/>
    <property type="match status" value="2"/>
</dbReference>
<reference evidence="6 7" key="1">
    <citation type="journal article" date="2014" name="Nat. Commun.">
        <title>Klebsormidium flaccidum genome reveals primary factors for plant terrestrial adaptation.</title>
        <authorList>
            <person name="Hori K."/>
            <person name="Maruyama F."/>
            <person name="Fujisawa T."/>
            <person name="Togashi T."/>
            <person name="Yamamoto N."/>
            <person name="Seo M."/>
            <person name="Sato S."/>
            <person name="Yamada T."/>
            <person name="Mori H."/>
            <person name="Tajima N."/>
            <person name="Moriyama T."/>
            <person name="Ikeuchi M."/>
            <person name="Watanabe M."/>
            <person name="Wada H."/>
            <person name="Kobayashi K."/>
            <person name="Saito M."/>
            <person name="Masuda T."/>
            <person name="Sasaki-Sekimoto Y."/>
            <person name="Mashiguchi K."/>
            <person name="Awai K."/>
            <person name="Shimojima M."/>
            <person name="Masuda S."/>
            <person name="Iwai M."/>
            <person name="Nobusawa T."/>
            <person name="Narise T."/>
            <person name="Kondo S."/>
            <person name="Saito H."/>
            <person name="Sato R."/>
            <person name="Murakawa M."/>
            <person name="Ihara Y."/>
            <person name="Oshima-Yamada Y."/>
            <person name="Ohtaka K."/>
            <person name="Satoh M."/>
            <person name="Sonobe K."/>
            <person name="Ishii M."/>
            <person name="Ohtani R."/>
            <person name="Kanamori-Sato M."/>
            <person name="Honoki R."/>
            <person name="Miyazaki D."/>
            <person name="Mochizuki H."/>
            <person name="Umetsu J."/>
            <person name="Higashi K."/>
            <person name="Shibata D."/>
            <person name="Kamiya Y."/>
            <person name="Sato N."/>
            <person name="Nakamura Y."/>
            <person name="Tabata S."/>
            <person name="Ida S."/>
            <person name="Kurokawa K."/>
            <person name="Ohta H."/>
        </authorList>
    </citation>
    <scope>NUCLEOTIDE SEQUENCE [LARGE SCALE GENOMIC DNA]</scope>
    <source>
        <strain evidence="6 7">NIES-2285</strain>
    </source>
</reference>
<feature type="transmembrane region" description="Helical" evidence="5">
    <location>
        <begin position="474"/>
        <end position="499"/>
    </location>
</feature>
<feature type="transmembrane region" description="Helical" evidence="5">
    <location>
        <begin position="212"/>
        <end position="245"/>
    </location>
</feature>
<feature type="transmembrane region" description="Helical" evidence="5">
    <location>
        <begin position="90"/>
        <end position="111"/>
    </location>
</feature>
<keyword evidence="2 5" id="KW-0812">Transmembrane</keyword>
<gene>
    <name evidence="6" type="ORF">KFL_001320070</name>
</gene>
<protein>
    <submittedName>
        <fullName evidence="6">LMBR1 domain-containing protein 1</fullName>
    </submittedName>
</protein>
<feature type="transmembrane region" description="Helical" evidence="5">
    <location>
        <begin position="6"/>
        <end position="28"/>
    </location>
</feature>
<keyword evidence="3 5" id="KW-1133">Transmembrane helix</keyword>
<feature type="transmembrane region" description="Helical" evidence="5">
    <location>
        <begin position="123"/>
        <end position="148"/>
    </location>
</feature>
<feature type="transmembrane region" description="Helical" evidence="5">
    <location>
        <begin position="427"/>
        <end position="454"/>
    </location>
</feature>
<dbReference type="AlphaFoldDB" id="A0A1Y1I0N0"/>
<feature type="transmembrane region" description="Helical" evidence="5">
    <location>
        <begin position="380"/>
        <end position="401"/>
    </location>
</feature>
<keyword evidence="7" id="KW-1185">Reference proteome</keyword>
<evidence type="ECO:0000313" key="6">
    <source>
        <dbReference type="EMBL" id="GAQ82999.1"/>
    </source>
</evidence>
<evidence type="ECO:0000256" key="3">
    <source>
        <dbReference type="ARBA" id="ARBA00022989"/>
    </source>
</evidence>
<name>A0A1Y1I0N0_KLENI</name>
<dbReference type="Proteomes" id="UP000054558">
    <property type="component" value="Unassembled WGS sequence"/>
</dbReference>
<evidence type="ECO:0000256" key="5">
    <source>
        <dbReference type="SAM" id="Phobius"/>
    </source>
</evidence>
<dbReference type="PANTHER" id="PTHR31652:SF0">
    <property type="entry name" value="LIMR FAMILY PROTEIN DDB_G0283707-RELATED"/>
    <property type="match status" value="1"/>
</dbReference>
<dbReference type="OMA" id="KSAMCWV"/>